<keyword evidence="2" id="KW-0699">rRNA-binding</keyword>
<gene>
    <name evidence="8" type="primary">rplC</name>
    <name evidence="8" type="ORF">COU11_02405</name>
</gene>
<evidence type="ECO:0000313" key="9">
    <source>
        <dbReference type="Proteomes" id="UP000229526"/>
    </source>
</evidence>
<dbReference type="FunFam" id="2.40.30.10:FF:000004">
    <property type="entry name" value="50S ribosomal protein L3"/>
    <property type="match status" value="1"/>
</dbReference>
<evidence type="ECO:0000256" key="4">
    <source>
        <dbReference type="ARBA" id="ARBA00022980"/>
    </source>
</evidence>
<dbReference type="GO" id="GO:0019843">
    <property type="term" value="F:rRNA binding"/>
    <property type="evidence" value="ECO:0007669"/>
    <property type="project" value="UniProtKB-KW"/>
</dbReference>
<protein>
    <recommendedName>
        <fullName evidence="6">50S ribosomal protein L3</fullName>
    </recommendedName>
</protein>
<dbReference type="EMBL" id="PFBD01000020">
    <property type="protein sequence ID" value="PIR87057.1"/>
    <property type="molecule type" value="Genomic_DNA"/>
</dbReference>
<sequence>MTTLKGTKLKMTSLFKDGRAYGVTPVSLDTNADLSVLEAGSLIRISGISKGKGFAGVVKRHNFRGGPATHGQKDKHRSPGSIGSTAPQRVLPGRRMAGRMGNERVTIKNLPLVSVDIENKILMLNGSVPGITGREVEIELPVELVEAGN</sequence>
<dbReference type="AlphaFoldDB" id="A0A2H0UKX2"/>
<dbReference type="SUPFAM" id="SSF50447">
    <property type="entry name" value="Translation proteins"/>
    <property type="match status" value="1"/>
</dbReference>
<accession>A0A2H0UKX2</accession>
<dbReference type="InterPro" id="IPR000597">
    <property type="entry name" value="Ribosomal_uL3"/>
</dbReference>
<name>A0A2H0UKX2_9BACT</name>
<dbReference type="GO" id="GO:0003735">
    <property type="term" value="F:structural constituent of ribosome"/>
    <property type="evidence" value="ECO:0007669"/>
    <property type="project" value="UniProtKB-UniRule"/>
</dbReference>
<evidence type="ECO:0000256" key="3">
    <source>
        <dbReference type="ARBA" id="ARBA00022884"/>
    </source>
</evidence>
<dbReference type="NCBIfam" id="TIGR03625">
    <property type="entry name" value="L3_bact"/>
    <property type="match status" value="1"/>
</dbReference>
<evidence type="ECO:0000256" key="5">
    <source>
        <dbReference type="ARBA" id="ARBA00023274"/>
    </source>
</evidence>
<dbReference type="Pfam" id="PF00297">
    <property type="entry name" value="Ribosomal_L3"/>
    <property type="match status" value="1"/>
</dbReference>
<dbReference type="Proteomes" id="UP000229526">
    <property type="component" value="Unassembled WGS sequence"/>
</dbReference>
<dbReference type="InterPro" id="IPR019927">
    <property type="entry name" value="Ribosomal_uL3_bac/org-type"/>
</dbReference>
<dbReference type="Gene3D" id="2.40.30.10">
    <property type="entry name" value="Translation factors"/>
    <property type="match status" value="1"/>
</dbReference>
<proteinExistence type="inferred from homology"/>
<comment type="caution">
    <text evidence="8">The sequence shown here is derived from an EMBL/GenBank/DDBJ whole genome shotgun (WGS) entry which is preliminary data.</text>
</comment>
<dbReference type="InterPro" id="IPR009000">
    <property type="entry name" value="Transl_B-barrel_sf"/>
</dbReference>
<evidence type="ECO:0000256" key="7">
    <source>
        <dbReference type="SAM" id="MobiDB-lite"/>
    </source>
</evidence>
<organism evidence="8 9">
    <name type="scientific">Candidatus Harrisonbacteria bacterium CG10_big_fil_rev_8_21_14_0_10_49_15</name>
    <dbReference type="NCBI Taxonomy" id="1974587"/>
    <lineage>
        <taxon>Bacteria</taxon>
        <taxon>Candidatus Harrisoniibacteriota</taxon>
    </lineage>
</organism>
<dbReference type="PANTHER" id="PTHR11229:SF16">
    <property type="entry name" value="LARGE RIBOSOMAL SUBUNIT PROTEIN UL3C"/>
    <property type="match status" value="1"/>
</dbReference>
<evidence type="ECO:0000256" key="2">
    <source>
        <dbReference type="ARBA" id="ARBA00022730"/>
    </source>
</evidence>
<evidence type="ECO:0000256" key="6">
    <source>
        <dbReference type="NCBIfam" id="TIGR03625"/>
    </source>
</evidence>
<dbReference type="GO" id="GO:0006412">
    <property type="term" value="P:translation"/>
    <property type="evidence" value="ECO:0007669"/>
    <property type="project" value="UniProtKB-UniRule"/>
</dbReference>
<keyword evidence="4 8" id="KW-0689">Ribosomal protein</keyword>
<dbReference type="GO" id="GO:0022625">
    <property type="term" value="C:cytosolic large ribosomal subunit"/>
    <property type="evidence" value="ECO:0007669"/>
    <property type="project" value="TreeGrafter"/>
</dbReference>
<keyword evidence="5" id="KW-0687">Ribonucleoprotein</keyword>
<comment type="similarity">
    <text evidence="1">Belongs to the universal ribosomal protein uL3 family.</text>
</comment>
<keyword evidence="3" id="KW-0694">RNA-binding</keyword>
<dbReference type="PANTHER" id="PTHR11229">
    <property type="entry name" value="50S RIBOSOMAL PROTEIN L3"/>
    <property type="match status" value="1"/>
</dbReference>
<evidence type="ECO:0000313" key="8">
    <source>
        <dbReference type="EMBL" id="PIR87057.1"/>
    </source>
</evidence>
<reference evidence="9" key="1">
    <citation type="submission" date="2017-09" db="EMBL/GenBank/DDBJ databases">
        <title>Depth-based differentiation of microbial function through sediment-hosted aquifers and enrichment of novel symbionts in the deep terrestrial subsurface.</title>
        <authorList>
            <person name="Probst A.J."/>
            <person name="Ladd B."/>
            <person name="Jarett J.K."/>
            <person name="Geller-Mcgrath D.E."/>
            <person name="Sieber C.M.K."/>
            <person name="Emerson J.B."/>
            <person name="Anantharaman K."/>
            <person name="Thomas B.C."/>
            <person name="Malmstrom R."/>
            <person name="Stieglmeier M."/>
            <person name="Klingl A."/>
            <person name="Woyke T."/>
            <person name="Ryan C.M."/>
            <person name="Banfield J.F."/>
        </authorList>
    </citation>
    <scope>NUCLEOTIDE SEQUENCE [LARGE SCALE GENOMIC DNA]</scope>
</reference>
<evidence type="ECO:0000256" key="1">
    <source>
        <dbReference type="ARBA" id="ARBA00006540"/>
    </source>
</evidence>
<feature type="region of interest" description="Disordered" evidence="7">
    <location>
        <begin position="64"/>
        <end position="88"/>
    </location>
</feature>